<dbReference type="Proteomes" id="UP001163823">
    <property type="component" value="Chromosome 13"/>
</dbReference>
<dbReference type="InterPro" id="IPR055326">
    <property type="entry name" value="MINIYO"/>
</dbReference>
<comment type="caution">
    <text evidence="1">The sequence shown here is derived from an EMBL/GenBank/DDBJ whole genome shotgun (WGS) entry which is preliminary data.</text>
</comment>
<reference evidence="1" key="1">
    <citation type="journal article" date="2023" name="Science">
        <title>Elucidation of the pathway for biosynthesis of saponin adjuvants from the soapbark tree.</title>
        <authorList>
            <person name="Reed J."/>
            <person name="Orme A."/>
            <person name="El-Demerdash A."/>
            <person name="Owen C."/>
            <person name="Martin L.B.B."/>
            <person name="Misra R.C."/>
            <person name="Kikuchi S."/>
            <person name="Rejzek M."/>
            <person name="Martin A.C."/>
            <person name="Harkess A."/>
            <person name="Leebens-Mack J."/>
            <person name="Louveau T."/>
            <person name="Stephenson M.J."/>
            <person name="Osbourn A."/>
        </authorList>
    </citation>
    <scope>NUCLEOTIDE SEQUENCE</scope>
    <source>
        <strain evidence="1">S10</strain>
    </source>
</reference>
<accession>A0AAD7KYE7</accession>
<dbReference type="InterPro" id="IPR016024">
    <property type="entry name" value="ARM-type_fold"/>
</dbReference>
<keyword evidence="2" id="KW-1185">Reference proteome</keyword>
<evidence type="ECO:0000313" key="1">
    <source>
        <dbReference type="EMBL" id="KAJ7947245.1"/>
    </source>
</evidence>
<dbReference type="AlphaFoldDB" id="A0AAD7KYE7"/>
<dbReference type="SUPFAM" id="SSF48371">
    <property type="entry name" value="ARM repeat"/>
    <property type="match status" value="1"/>
</dbReference>
<name>A0AAD7KYE7_QUISA</name>
<organism evidence="1 2">
    <name type="scientific">Quillaja saponaria</name>
    <name type="common">Soap bark tree</name>
    <dbReference type="NCBI Taxonomy" id="32244"/>
    <lineage>
        <taxon>Eukaryota</taxon>
        <taxon>Viridiplantae</taxon>
        <taxon>Streptophyta</taxon>
        <taxon>Embryophyta</taxon>
        <taxon>Tracheophyta</taxon>
        <taxon>Spermatophyta</taxon>
        <taxon>Magnoliopsida</taxon>
        <taxon>eudicotyledons</taxon>
        <taxon>Gunneridae</taxon>
        <taxon>Pentapetalae</taxon>
        <taxon>rosids</taxon>
        <taxon>fabids</taxon>
        <taxon>Fabales</taxon>
        <taxon>Quillajaceae</taxon>
        <taxon>Quillaja</taxon>
    </lineage>
</organism>
<gene>
    <name evidence="1" type="ORF">O6P43_032081</name>
</gene>
<sequence>MDSLVRLRYLLETDPTAALEECIILVLLALARHSPFCANAIMKCERLIQTIVHRFTVNNMEIQSSMIKSISLFKVLARSDKKNCLEFVKNGYFQAMTWHLYQSPSSVDHWVKSGKEKCKLSSALIVEQLRFWKVCIQYGYCVTYFSDLFPALCLWLNPPTFEKLIVNNILSEFASISGEAYLVLEALARRLPNFFLQKHLSDLSPKCTSDDKEIWSWSYVTPMVDLAAKWIATKGDPHVSKFFKGQEGVQGDFAFQNLSSTSLLWLYSAVMYMLFRVLERLTPDDTVSLHETGELVPWLPEFVPKIGLELIKYRFLGSLVSSGTESGKDSAGGASFIQELTYLRQQSDYETSVASVCCLSGLIKIIITMDNLIQSAKTGISGLPFPEHSLSREGKMLRDGILSGSVVELKGVLNVFINLVASEWQCVQSIEMFGRGGPAPGVGIGWGASGGGFWSKAVLLAQTDAEFLIHMLEAFHKASSYISPSEETTFNTQRINSSLGLCLTAGPRDRVVVDKALDILFHVSVLKYLDLCIRQFLLERRNKTFGWQFKEEDYLLFSKILVSHFRSRWLSVKEKSKATDGNSSAGNKTFKKVNVPLNTIYEEVDVSTICNQDCTSLTVEWAYQRLPLPIHFYLSPISTICDSKWTGLPKDNTPIVLLEVAKSGLFFLLGIETMSNYQVTDAPSPVQSVPLIWKLHSLSVSFLAGMEVLEEEKSRGIFEALQDLYGELLDKERSSIWEEYISGDRVELTPETENKTSVEFLRFQSEIHESYSTFIEGLVEQFSAISYGDLIFGRQVAFYLHRCVESPIRLAAWNALSNAHVLDILPPLDKCFSEAGGYLEPC</sequence>
<dbReference type="KEGG" id="qsa:O6P43_032081"/>
<dbReference type="PANTHER" id="PTHR47605">
    <property type="entry name" value="TRANSCRIPTIONAL ELONGATION REGULATOR MINIYO"/>
    <property type="match status" value="1"/>
</dbReference>
<dbReference type="EMBL" id="JARAOO010000013">
    <property type="protein sequence ID" value="KAJ7947245.1"/>
    <property type="molecule type" value="Genomic_DNA"/>
</dbReference>
<evidence type="ECO:0000313" key="2">
    <source>
        <dbReference type="Proteomes" id="UP001163823"/>
    </source>
</evidence>
<protein>
    <submittedName>
        <fullName evidence="1">Transcriptional elongation regulator MINIYO</fullName>
    </submittedName>
</protein>
<proteinExistence type="predicted"/>
<dbReference type="PANTHER" id="PTHR47605:SF2">
    <property type="entry name" value="TRANSCRIPTIONAL ELONGATION REGULATOR MINIYO"/>
    <property type="match status" value="1"/>
</dbReference>